<gene>
    <name evidence="5" type="ORF">CVT26_002915</name>
</gene>
<evidence type="ECO:0000256" key="1">
    <source>
        <dbReference type="ARBA" id="ARBA00004370"/>
    </source>
</evidence>
<dbReference type="InterPro" id="IPR023352">
    <property type="entry name" value="MAPEG-like_dom_sf"/>
</dbReference>
<evidence type="ECO:0008006" key="7">
    <source>
        <dbReference type="Google" id="ProtNLM"/>
    </source>
</evidence>
<dbReference type="AlphaFoldDB" id="A0A409W2M1"/>
<keyword evidence="3" id="KW-1133">Transmembrane helix</keyword>
<dbReference type="SUPFAM" id="SSF161084">
    <property type="entry name" value="MAPEG domain-like"/>
    <property type="match status" value="1"/>
</dbReference>
<dbReference type="EMBL" id="NHYE01005444">
    <property type="protein sequence ID" value="PPQ72698.1"/>
    <property type="molecule type" value="Genomic_DNA"/>
</dbReference>
<protein>
    <recommendedName>
        <fullName evidence="7">MAPEG family protein</fullName>
    </recommendedName>
</protein>
<keyword evidence="4" id="KW-0472">Membrane</keyword>
<dbReference type="InParanoid" id="A0A409W2M1"/>
<accession>A0A409W2M1</accession>
<dbReference type="GO" id="GO:0016020">
    <property type="term" value="C:membrane"/>
    <property type="evidence" value="ECO:0007669"/>
    <property type="project" value="UniProtKB-SubCell"/>
</dbReference>
<evidence type="ECO:0000313" key="6">
    <source>
        <dbReference type="Proteomes" id="UP000284706"/>
    </source>
</evidence>
<comment type="caution">
    <text evidence="5">The sequence shown here is derived from an EMBL/GenBank/DDBJ whole genome shotgun (WGS) entry which is preliminary data.</text>
</comment>
<evidence type="ECO:0000256" key="3">
    <source>
        <dbReference type="ARBA" id="ARBA00022989"/>
    </source>
</evidence>
<dbReference type="OrthoDB" id="2122304at2759"/>
<dbReference type="Gene3D" id="1.20.120.550">
    <property type="entry name" value="Membrane associated eicosanoid/glutathione metabolism-like domain"/>
    <property type="match status" value="1"/>
</dbReference>
<dbReference type="Pfam" id="PF01124">
    <property type="entry name" value="MAPEG"/>
    <property type="match status" value="1"/>
</dbReference>
<dbReference type="PANTHER" id="PTHR35371:SF1">
    <property type="entry name" value="BLR7753 PROTEIN"/>
    <property type="match status" value="1"/>
</dbReference>
<keyword evidence="6" id="KW-1185">Reference proteome</keyword>
<organism evidence="5 6">
    <name type="scientific">Gymnopilus dilepis</name>
    <dbReference type="NCBI Taxonomy" id="231916"/>
    <lineage>
        <taxon>Eukaryota</taxon>
        <taxon>Fungi</taxon>
        <taxon>Dikarya</taxon>
        <taxon>Basidiomycota</taxon>
        <taxon>Agaricomycotina</taxon>
        <taxon>Agaricomycetes</taxon>
        <taxon>Agaricomycetidae</taxon>
        <taxon>Agaricales</taxon>
        <taxon>Agaricineae</taxon>
        <taxon>Hymenogastraceae</taxon>
        <taxon>Gymnopilus</taxon>
    </lineage>
</organism>
<name>A0A409W2M1_9AGAR</name>
<dbReference type="InterPro" id="IPR001129">
    <property type="entry name" value="Membr-assoc_MAPEG"/>
</dbReference>
<sequence length="156" mass="17892">MLGLFSSASFNKPLYLYSLPVIWFASFYPNTLKFLKIDNTLGYNNVQPRSNNAKNLRDKLPAETVAQLERMEGAHNNGNEAMPLWFAAVFAGHVAGLDNQWMNSMALTYVATRFIYNTIYLHFNNIWGGWLRSSFYFFGLSYPLRILFKAAAKLNQ</sequence>
<comment type="subcellular location">
    <subcellularLocation>
        <location evidence="1">Membrane</location>
    </subcellularLocation>
</comment>
<proteinExistence type="predicted"/>
<evidence type="ECO:0000313" key="5">
    <source>
        <dbReference type="EMBL" id="PPQ72698.1"/>
    </source>
</evidence>
<keyword evidence="2" id="KW-0812">Transmembrane</keyword>
<dbReference type="Proteomes" id="UP000284706">
    <property type="component" value="Unassembled WGS sequence"/>
</dbReference>
<evidence type="ECO:0000256" key="2">
    <source>
        <dbReference type="ARBA" id="ARBA00022692"/>
    </source>
</evidence>
<evidence type="ECO:0000256" key="4">
    <source>
        <dbReference type="ARBA" id="ARBA00023136"/>
    </source>
</evidence>
<reference evidence="5 6" key="1">
    <citation type="journal article" date="2018" name="Evol. Lett.">
        <title>Horizontal gene cluster transfer increased hallucinogenic mushroom diversity.</title>
        <authorList>
            <person name="Reynolds H.T."/>
            <person name="Vijayakumar V."/>
            <person name="Gluck-Thaler E."/>
            <person name="Korotkin H.B."/>
            <person name="Matheny P.B."/>
            <person name="Slot J.C."/>
        </authorList>
    </citation>
    <scope>NUCLEOTIDE SEQUENCE [LARGE SCALE GENOMIC DNA]</scope>
    <source>
        <strain evidence="5 6">SRW20</strain>
    </source>
</reference>
<dbReference type="PANTHER" id="PTHR35371">
    <property type="entry name" value="INNER MEMBRANE PROTEIN"/>
    <property type="match status" value="1"/>
</dbReference>